<evidence type="ECO:0000313" key="3">
    <source>
        <dbReference type="Proteomes" id="UP001201262"/>
    </source>
</evidence>
<dbReference type="EMBL" id="JAJTJA010000002">
    <property type="protein sequence ID" value="KAH8703881.1"/>
    <property type="molecule type" value="Genomic_DNA"/>
</dbReference>
<feature type="compositionally biased region" description="Polar residues" evidence="1">
    <location>
        <begin position="24"/>
        <end position="34"/>
    </location>
</feature>
<sequence length="361" mass="40615">MSVVYRIIIVDPDRAARYARKRASSGSTASATNISKKSKTGDKSSSSDIPRRDRWSAVSAKGFRSRLRYICICPLPWIGKEDDDEDSVDGCDKGKSCLCHKPAIEHPEHIWVVSAAGYKKFLALDTLISLRDPDNFQMYTFNDHSGYGVIEAIENYILDFIEAEGNWKEQWVVCEALALILSGNGMMPMVMVGDSEKVTAIFSIIVRMVLSVLAKLEGLELLKPDSEVRNLSLVMALYIEETGSFRSDGYISADEPERRSKTFKFDAARFDNYLVTYARKYNIKPQGLPDTDKNVEKLDDIELPAAGKDPWGWNVALKKYWRDYGPKIGGDDLDITTFTGKDPLSRKEIQAIKDGMVMQMM</sequence>
<reference evidence="2" key="1">
    <citation type="submission" date="2021-12" db="EMBL/GenBank/DDBJ databases">
        <title>Convergent genome expansion in fungi linked to evolution of root-endophyte symbiosis.</title>
        <authorList>
            <consortium name="DOE Joint Genome Institute"/>
            <person name="Ke Y.-H."/>
            <person name="Bonito G."/>
            <person name="Liao H.-L."/>
            <person name="Looney B."/>
            <person name="Rojas-Flechas A."/>
            <person name="Nash J."/>
            <person name="Hameed K."/>
            <person name="Schadt C."/>
            <person name="Martin F."/>
            <person name="Crous P.W."/>
            <person name="Miettinen O."/>
            <person name="Magnuson J.K."/>
            <person name="Labbe J."/>
            <person name="Jacobson D."/>
            <person name="Doktycz M.J."/>
            <person name="Veneault-Fourrey C."/>
            <person name="Kuo A."/>
            <person name="Mondo S."/>
            <person name="Calhoun S."/>
            <person name="Riley R."/>
            <person name="Ohm R."/>
            <person name="LaButti K."/>
            <person name="Andreopoulos B."/>
            <person name="Pangilinan J."/>
            <person name="Nolan M."/>
            <person name="Tritt A."/>
            <person name="Clum A."/>
            <person name="Lipzen A."/>
            <person name="Daum C."/>
            <person name="Barry K."/>
            <person name="Grigoriev I.V."/>
            <person name="Vilgalys R."/>
        </authorList>
    </citation>
    <scope>NUCLEOTIDE SEQUENCE</scope>
    <source>
        <strain evidence="2">PMI_201</strain>
    </source>
</reference>
<organism evidence="2 3">
    <name type="scientific">Talaromyces proteolyticus</name>
    <dbReference type="NCBI Taxonomy" id="1131652"/>
    <lineage>
        <taxon>Eukaryota</taxon>
        <taxon>Fungi</taxon>
        <taxon>Dikarya</taxon>
        <taxon>Ascomycota</taxon>
        <taxon>Pezizomycotina</taxon>
        <taxon>Eurotiomycetes</taxon>
        <taxon>Eurotiomycetidae</taxon>
        <taxon>Eurotiales</taxon>
        <taxon>Trichocomaceae</taxon>
        <taxon>Talaromyces</taxon>
        <taxon>Talaromyces sect. Bacilispori</taxon>
    </lineage>
</organism>
<dbReference type="Proteomes" id="UP001201262">
    <property type="component" value="Unassembled WGS sequence"/>
</dbReference>
<evidence type="ECO:0000256" key="1">
    <source>
        <dbReference type="SAM" id="MobiDB-lite"/>
    </source>
</evidence>
<dbReference type="AlphaFoldDB" id="A0AAD4Q537"/>
<keyword evidence="3" id="KW-1185">Reference proteome</keyword>
<evidence type="ECO:0000313" key="2">
    <source>
        <dbReference type="EMBL" id="KAH8703881.1"/>
    </source>
</evidence>
<name>A0AAD4Q537_9EURO</name>
<gene>
    <name evidence="2" type="ORF">BGW36DRAFT_414257</name>
</gene>
<dbReference type="GeneID" id="70249569"/>
<dbReference type="RefSeq" id="XP_046076899.1">
    <property type="nucleotide sequence ID" value="XM_046219282.1"/>
</dbReference>
<accession>A0AAD4Q537</accession>
<feature type="region of interest" description="Disordered" evidence="1">
    <location>
        <begin position="20"/>
        <end position="51"/>
    </location>
</feature>
<protein>
    <submittedName>
        <fullName evidence="2">Uncharacterized protein</fullName>
    </submittedName>
</protein>
<proteinExistence type="predicted"/>
<comment type="caution">
    <text evidence="2">The sequence shown here is derived from an EMBL/GenBank/DDBJ whole genome shotgun (WGS) entry which is preliminary data.</text>
</comment>